<dbReference type="InterPro" id="IPR016024">
    <property type="entry name" value="ARM-type_fold"/>
</dbReference>
<sequence>MATNGGPDGVADTDTYRPLQTSTVSLDLNKLQSLPNEHKELYLLSYLADLKRLVLSFDKDGATSHQFFVKKEIFKIISLTSPAPAKVTRDIIGVCLAETFGRGDRKLLFESINELNAMLGGGGKTDKDTKLRHAAVHCLGEVFRTAGDSALSLSSLSCSNLLKQYKIAQNHTGLRAACFLALSKVVKMLGPSIDEAIARDVWKQARHAVSSEKSHIVLSSALKCIEQCAKETGYFDTSSDLEYIKTAVLKAGETTSNSTRRAAASCLTAALVRAFQSVDDMVVPKTPKKPNKKLKRTGTLPPDEEEIERPDTPTLSAKKSNKLKLNMEDMLRQLSNIYVKPSTNSKIRTMIAQTYEEIFLRLGSPIVEANYGRIANHFFTEILSHAGLVLNRFRLLAAKRHVRLLLERVVGEQLLGESGQLAATRYLCNDVLKNYPQVIKERPEPTKYALAAALQALTSLIRILESTISSLQDIIREGLLQTLQHPSYTVQVSTAWCLRSFVTTVPSQLLPIITICMNNVNRELGLLASKRATGESFRKSISFANAMAAIISTTPLQPLYGSIDVTSRILNLATSLLKSSGDSDLRTSSTQIQVAWILIGGLMSLGPNFVKIHLSQLLLLWKNALPKPLAKDSLLDRSLLELSFLAHVRECALGSILCFLQFNARLVTTDVGKRIAAMLQNSSSFLNTLPERKQTDDISQKLTPSLNLLDLDLMVRRRIFQCYIRLVKVAQGEALQGNLMTVAASFFADPDKYTPSSLSTQIQNASGAFDGLWDVSDGYAFGVSSLIHGLDVDSYAWEGLGKDSNESAGYKHWTSRTSVSSQLDRMLNEPVLGGPEHDSVCLYTVPLGDLPNPAPPATEVVNSAIDLFIMLLPFQPAKVQESILEQITNFLASGSLARDPGRKAAITVNIAVALLGVLKLVQMENQQAQVSFRQSNVLKIVQDLLNTFLLDPDLFVRNIAAEGMGRLCNIGGNVFTGTQIKHLIDTVVGNRDPSARAGCAVALGCIQTHVGGMAANLHLKTVLGILMSLANDPHPIVHFWSLDGMARTIDAAGLTFSGYVGGTLGMIAQVYISDTHNDEVAAIVNGNLEDELYTTAVLARCCDSLVGVLGPDLMELTKPRELMLTLLSQFYSDSSVTVKIGSLRAYEQFAIYASSAIDLKEYTTRLQSLLQGSDLELQEVAVDGLYQLMKSDAQRIVEVADSGLTERLWELIDDRPHYEQVKSLFKNWVAQLTTATAGDWVMRCQTVMSTLRSRAVVDMEVHRSQGGGGVDLGDEEVAGFAASAQNDEGSGGVGAAGSGQELLRWQVRTFAVECLLDILAILGKQGEAGTATLLRYIADIIKMAFTASTANVIALRIVGLKVINQILKVFGRTPDPDFPEAMLLEQYQAQIASALTPAFAVDSSPELASEALNVCAAFISTGIVKDIDRMGRILKLLTTTLEAFSNDTENASIGDLRGLSYNAQVMVKMSLLSAWAELQVASLQQEYLVDVVKPHIIVLAPLWLASLREFARLRFEPDISMNAGGSGSLTGSLDVVYSSLNRDVLLKFYQDSWLDLVDAIASLIEQDSEFVFDALDGKSASAPQGIDKHGINYRDEPVAFFFVLFGIAFEALVGRPGGSEILATKEQILEVLQALKKILHPAVSGHAIYQEAIFTETIDLLDRLVLTEGLPIQLAVVEIARGLCISHPSARHNTNAKGEGLSDDINQMFELTRLVTLVIANQLPNLVDTSKIVRGPLSDEAVNVVRASLDALVDTAEVFPAVIRMDLYACILHIFSTVFATGACQIAVVPKALPIFKRFIQLITRKGSLPDTEEGLAIQLRVALSQLVHVAETASRRDTEASMICVRNSLLAFVILIHSGVNMIPVNDELLPRVCDALIDGLRDTITVKTAISCCRSILMFQPKNDGDKEMVKLLLPRLLMYVGSDAKEVDGSKGAIMQVIVGFVGILDTLQKQTLLPVLIQTLLRRLALTSKRDPENISTLQRETAARLLELISMNQVLFKEILLGLGQEQKQLLEDTLRAGVRAQESGHREEANAAPTIALKMNF</sequence>
<feature type="region of interest" description="Disordered" evidence="2">
    <location>
        <begin position="285"/>
        <end position="316"/>
    </location>
</feature>
<dbReference type="Pfam" id="PF20210">
    <property type="entry name" value="Laa1_Sip1_HTR5"/>
    <property type="match status" value="1"/>
</dbReference>
<organism evidence="4 5">
    <name type="scientific">Dactylellina haptotyla (strain CBS 200.50)</name>
    <name type="common">Nematode-trapping fungus</name>
    <name type="synonym">Monacrosporium haptotylum</name>
    <dbReference type="NCBI Taxonomy" id="1284197"/>
    <lineage>
        <taxon>Eukaryota</taxon>
        <taxon>Fungi</taxon>
        <taxon>Dikarya</taxon>
        <taxon>Ascomycota</taxon>
        <taxon>Pezizomycotina</taxon>
        <taxon>Orbiliomycetes</taxon>
        <taxon>Orbiliales</taxon>
        <taxon>Orbiliaceae</taxon>
        <taxon>Dactylellina</taxon>
    </lineage>
</organism>
<dbReference type="GO" id="GO:0042147">
    <property type="term" value="P:retrograde transport, endosome to Golgi"/>
    <property type="evidence" value="ECO:0007669"/>
    <property type="project" value="TreeGrafter"/>
</dbReference>
<evidence type="ECO:0000313" key="4">
    <source>
        <dbReference type="EMBL" id="EPS41089.1"/>
    </source>
</evidence>
<proteinExistence type="inferred from homology"/>
<dbReference type="PANTHER" id="PTHR21663">
    <property type="entry name" value="HYPOTHETICAL HEAT DOMAIN-CONTAINING"/>
    <property type="match status" value="1"/>
</dbReference>
<dbReference type="Pfam" id="PF25808">
    <property type="entry name" value="TPR_LAA1_C"/>
    <property type="match status" value="1"/>
</dbReference>
<gene>
    <name evidence="4" type="ORF">H072_5026</name>
</gene>
<dbReference type="InterPro" id="IPR011989">
    <property type="entry name" value="ARM-like"/>
</dbReference>
<accession>S8ADQ3</accession>
<name>S8ADQ3_DACHA</name>
<feature type="compositionally biased region" description="Basic residues" evidence="2">
    <location>
        <begin position="286"/>
        <end position="296"/>
    </location>
</feature>
<dbReference type="OMA" id="YPQVIQE"/>
<protein>
    <recommendedName>
        <fullName evidence="3">LAA1-like C-terminal TPR repeats domain-containing protein</fullName>
    </recommendedName>
</protein>
<dbReference type="Proteomes" id="UP000015100">
    <property type="component" value="Unassembled WGS sequence"/>
</dbReference>
<evidence type="ECO:0000256" key="2">
    <source>
        <dbReference type="SAM" id="MobiDB-lite"/>
    </source>
</evidence>
<dbReference type="GO" id="GO:0016020">
    <property type="term" value="C:membrane"/>
    <property type="evidence" value="ECO:0007669"/>
    <property type="project" value="TreeGrafter"/>
</dbReference>
<dbReference type="Gene3D" id="1.25.10.10">
    <property type="entry name" value="Leucine-rich Repeat Variant"/>
    <property type="match status" value="3"/>
</dbReference>
<dbReference type="InterPro" id="IPR057981">
    <property type="entry name" value="TPR_LAA1-like_C"/>
</dbReference>
<dbReference type="HOGENOM" id="CLU_000503_0_0_1"/>
<dbReference type="InterPro" id="IPR046837">
    <property type="entry name" value="Laa1/Sip1/HEATR5-like_HEAT"/>
</dbReference>
<dbReference type="GO" id="GO:0005794">
    <property type="term" value="C:Golgi apparatus"/>
    <property type="evidence" value="ECO:0007669"/>
    <property type="project" value="TreeGrafter"/>
</dbReference>
<dbReference type="InterPro" id="IPR040108">
    <property type="entry name" value="Laa1/Sip1/HEATR5"/>
</dbReference>
<dbReference type="eggNOG" id="KOG1822">
    <property type="taxonomic scope" value="Eukaryota"/>
</dbReference>
<dbReference type="Pfam" id="PF25468">
    <property type="entry name" value="HEAT_HEATR5A"/>
    <property type="match status" value="1"/>
</dbReference>
<dbReference type="GO" id="GO:0030139">
    <property type="term" value="C:endocytic vesicle"/>
    <property type="evidence" value="ECO:0007669"/>
    <property type="project" value="TreeGrafter"/>
</dbReference>
<dbReference type="OrthoDB" id="192608at2759"/>
<dbReference type="STRING" id="1284197.S8ADQ3"/>
<evidence type="ECO:0000259" key="3">
    <source>
        <dbReference type="Pfam" id="PF25808"/>
    </source>
</evidence>
<comment type="similarity">
    <text evidence="1">Belongs to the HEATR5 family.</text>
</comment>
<keyword evidence="5" id="KW-1185">Reference proteome</keyword>
<evidence type="ECO:0000313" key="5">
    <source>
        <dbReference type="Proteomes" id="UP000015100"/>
    </source>
</evidence>
<dbReference type="SUPFAM" id="SSF48371">
    <property type="entry name" value="ARM repeat"/>
    <property type="match status" value="2"/>
</dbReference>
<dbReference type="PANTHER" id="PTHR21663:SF0">
    <property type="entry name" value="HEAT REPEAT-CONTAINING PROTEIN 5B"/>
    <property type="match status" value="1"/>
</dbReference>
<dbReference type="GO" id="GO:0005829">
    <property type="term" value="C:cytosol"/>
    <property type="evidence" value="ECO:0007669"/>
    <property type="project" value="GOC"/>
</dbReference>
<feature type="domain" description="LAA1-like C-terminal TPR repeats" evidence="3">
    <location>
        <begin position="1867"/>
        <end position="2031"/>
    </location>
</feature>
<evidence type="ECO:0000256" key="1">
    <source>
        <dbReference type="ARBA" id="ARBA00008304"/>
    </source>
</evidence>
<comment type="caution">
    <text evidence="4">The sequence shown here is derived from an EMBL/GenBank/DDBJ whole genome shotgun (WGS) entry which is preliminary data.</text>
</comment>
<dbReference type="EMBL" id="AQGS01000257">
    <property type="protein sequence ID" value="EPS41089.1"/>
    <property type="molecule type" value="Genomic_DNA"/>
</dbReference>
<dbReference type="GO" id="GO:0006897">
    <property type="term" value="P:endocytosis"/>
    <property type="evidence" value="ECO:0007669"/>
    <property type="project" value="TreeGrafter"/>
</dbReference>
<reference evidence="5" key="2">
    <citation type="submission" date="2013-04" db="EMBL/GenBank/DDBJ databases">
        <title>Genomic mechanisms accounting for the adaptation to parasitism in nematode-trapping fungi.</title>
        <authorList>
            <person name="Ahren D.G."/>
        </authorList>
    </citation>
    <scope>NUCLEOTIDE SEQUENCE [LARGE SCALE GENOMIC DNA]</scope>
    <source>
        <strain evidence="5">CBS 200.50</strain>
    </source>
</reference>
<reference evidence="4 5" key="1">
    <citation type="journal article" date="2013" name="PLoS Genet.">
        <title>Genomic mechanisms accounting for the adaptation to parasitism in nematode-trapping fungi.</title>
        <authorList>
            <person name="Meerupati T."/>
            <person name="Andersson K.M."/>
            <person name="Friman E."/>
            <person name="Kumar D."/>
            <person name="Tunlid A."/>
            <person name="Ahren D."/>
        </authorList>
    </citation>
    <scope>NUCLEOTIDE SEQUENCE [LARGE SCALE GENOMIC DNA]</scope>
    <source>
        <strain evidence="4 5">CBS 200.50</strain>
    </source>
</reference>
<dbReference type="GO" id="GO:0008104">
    <property type="term" value="P:intracellular protein localization"/>
    <property type="evidence" value="ECO:0007669"/>
    <property type="project" value="TreeGrafter"/>
</dbReference>